<dbReference type="InterPro" id="IPR036890">
    <property type="entry name" value="HATPase_C_sf"/>
</dbReference>
<keyword evidence="5" id="KW-0808">Transferase</keyword>
<reference evidence="15 16" key="1">
    <citation type="submission" date="2017-10" db="EMBL/GenBank/DDBJ databases">
        <title>Sedimentibacterium mangrovi gen. nov., sp. nov., a novel member of family Phyllobacteriacea isolated from mangrove sediment.</title>
        <authorList>
            <person name="Liao H."/>
            <person name="Tian Y."/>
        </authorList>
    </citation>
    <scope>NUCLEOTIDE SEQUENCE [LARGE SCALE GENOMIC DNA]</scope>
    <source>
        <strain evidence="15 16">X9-2-2</strain>
    </source>
</reference>
<dbReference type="Gene3D" id="1.20.120.620">
    <property type="entry name" value="Backbone structure of the membrane domain of e. Coli histidine kinase receptor kdpd"/>
    <property type="match status" value="1"/>
</dbReference>
<sequence>MVAVGLRALTDISLPGAGPFALAVPVVLIATLFGGWIAGVVCQSLAGLHAWYFILPIAGSFRFEDSSDGPRVFVNLAAGFISVLLAEIFRRAARKALHDREMLLVELEHRVKNSFASIASIMRMQMRDAPPDAKALLQSALGRIESYARAYGYLRFRFDDTGSVHIDEYLRDLCTALEDTATADRRVGFSCKAPRIAINRDKAIVIGLLVNEVATNSIKHAFGEGKGRISVEFRPDNGGHVLTIADDGQGISDETMRSGKSGLGLRLIEALAQQGNGTVERTTGPGGTTFTVNFAG</sequence>
<evidence type="ECO:0000259" key="14">
    <source>
        <dbReference type="PROSITE" id="PS50109"/>
    </source>
</evidence>
<dbReference type="InterPro" id="IPR003594">
    <property type="entry name" value="HATPase_dom"/>
</dbReference>
<dbReference type="Pfam" id="PF02518">
    <property type="entry name" value="HATPase_c"/>
    <property type="match status" value="1"/>
</dbReference>
<evidence type="ECO:0000256" key="12">
    <source>
        <dbReference type="ARBA" id="ARBA00023136"/>
    </source>
</evidence>
<keyword evidence="16" id="KW-1185">Reference proteome</keyword>
<keyword evidence="9" id="KW-0067">ATP-binding</keyword>
<dbReference type="EC" id="2.7.13.3" evidence="3"/>
<dbReference type="AlphaFoldDB" id="A0A2G1QL26"/>
<keyword evidence="11" id="KW-0902">Two-component regulatory system</keyword>
<dbReference type="GO" id="GO:0000160">
    <property type="term" value="P:phosphorelay signal transduction system"/>
    <property type="evidence" value="ECO:0007669"/>
    <property type="project" value="UniProtKB-KW"/>
</dbReference>
<keyword evidence="6 13" id="KW-0812">Transmembrane</keyword>
<dbReference type="Pfam" id="PF07568">
    <property type="entry name" value="HisKA_2"/>
    <property type="match status" value="1"/>
</dbReference>
<feature type="domain" description="Histidine kinase" evidence="14">
    <location>
        <begin position="106"/>
        <end position="296"/>
    </location>
</feature>
<evidence type="ECO:0000256" key="6">
    <source>
        <dbReference type="ARBA" id="ARBA00022692"/>
    </source>
</evidence>
<evidence type="ECO:0000313" key="16">
    <source>
        <dbReference type="Proteomes" id="UP000221168"/>
    </source>
</evidence>
<dbReference type="Proteomes" id="UP000221168">
    <property type="component" value="Unassembled WGS sequence"/>
</dbReference>
<feature type="transmembrane region" description="Helical" evidence="13">
    <location>
        <begin position="20"/>
        <end position="38"/>
    </location>
</feature>
<keyword evidence="12 13" id="KW-0472">Membrane</keyword>
<dbReference type="GO" id="GO:0016020">
    <property type="term" value="C:membrane"/>
    <property type="evidence" value="ECO:0007669"/>
    <property type="project" value="UniProtKB-SubCell"/>
</dbReference>
<dbReference type="PANTHER" id="PTHR41523">
    <property type="entry name" value="TWO-COMPONENT SYSTEM SENSOR PROTEIN"/>
    <property type="match status" value="1"/>
</dbReference>
<dbReference type="InterPro" id="IPR011102">
    <property type="entry name" value="Sig_transdc_His_kinase_HWE"/>
</dbReference>
<evidence type="ECO:0000256" key="4">
    <source>
        <dbReference type="ARBA" id="ARBA00022553"/>
    </source>
</evidence>
<dbReference type="EMBL" id="PDVP01000009">
    <property type="protein sequence ID" value="PHP66233.1"/>
    <property type="molecule type" value="Genomic_DNA"/>
</dbReference>
<dbReference type="InterPro" id="IPR011495">
    <property type="entry name" value="Sig_transdc_His_kin_sub2_dim/P"/>
</dbReference>
<evidence type="ECO:0000256" key="1">
    <source>
        <dbReference type="ARBA" id="ARBA00000085"/>
    </source>
</evidence>
<evidence type="ECO:0000256" key="10">
    <source>
        <dbReference type="ARBA" id="ARBA00022989"/>
    </source>
</evidence>
<keyword evidence="7" id="KW-0547">Nucleotide-binding</keyword>
<accession>A0A2G1QL26</accession>
<comment type="catalytic activity">
    <reaction evidence="1">
        <text>ATP + protein L-histidine = ADP + protein N-phospho-L-histidine.</text>
        <dbReference type="EC" id="2.7.13.3"/>
    </reaction>
</comment>
<name>A0A2G1QL26_9HYPH</name>
<dbReference type="InterPro" id="IPR025201">
    <property type="entry name" value="KdpD_TM"/>
</dbReference>
<feature type="transmembrane region" description="Helical" evidence="13">
    <location>
        <begin position="69"/>
        <end position="89"/>
    </location>
</feature>
<dbReference type="GO" id="GO:0005524">
    <property type="term" value="F:ATP binding"/>
    <property type="evidence" value="ECO:0007669"/>
    <property type="project" value="UniProtKB-KW"/>
</dbReference>
<evidence type="ECO:0000256" key="5">
    <source>
        <dbReference type="ARBA" id="ARBA00022679"/>
    </source>
</evidence>
<evidence type="ECO:0000256" key="3">
    <source>
        <dbReference type="ARBA" id="ARBA00012438"/>
    </source>
</evidence>
<dbReference type="InterPro" id="IPR004358">
    <property type="entry name" value="Sig_transdc_His_kin-like_C"/>
</dbReference>
<evidence type="ECO:0000256" key="13">
    <source>
        <dbReference type="SAM" id="Phobius"/>
    </source>
</evidence>
<evidence type="ECO:0000313" key="15">
    <source>
        <dbReference type="EMBL" id="PHP66233.1"/>
    </source>
</evidence>
<protein>
    <recommendedName>
        <fullName evidence="3">histidine kinase</fullName>
        <ecNumber evidence="3">2.7.13.3</ecNumber>
    </recommendedName>
</protein>
<evidence type="ECO:0000256" key="7">
    <source>
        <dbReference type="ARBA" id="ARBA00022741"/>
    </source>
</evidence>
<evidence type="ECO:0000256" key="8">
    <source>
        <dbReference type="ARBA" id="ARBA00022777"/>
    </source>
</evidence>
<organism evidence="15 16">
    <name type="scientific">Zhengella mangrovi</name>
    <dbReference type="NCBI Taxonomy" id="1982044"/>
    <lineage>
        <taxon>Bacteria</taxon>
        <taxon>Pseudomonadati</taxon>
        <taxon>Pseudomonadota</taxon>
        <taxon>Alphaproteobacteria</taxon>
        <taxon>Hyphomicrobiales</taxon>
        <taxon>Notoacmeibacteraceae</taxon>
        <taxon>Zhengella</taxon>
    </lineage>
</organism>
<comment type="subcellular location">
    <subcellularLocation>
        <location evidence="2">Membrane</location>
        <topology evidence="2">Multi-pass membrane protein</topology>
    </subcellularLocation>
</comment>
<comment type="caution">
    <text evidence="15">The sequence shown here is derived from an EMBL/GenBank/DDBJ whole genome shotgun (WGS) entry which is preliminary data.</text>
</comment>
<dbReference type="SMART" id="SM00387">
    <property type="entry name" value="HATPase_c"/>
    <property type="match status" value="1"/>
</dbReference>
<dbReference type="Gene3D" id="3.30.565.10">
    <property type="entry name" value="Histidine kinase-like ATPase, C-terminal domain"/>
    <property type="match status" value="1"/>
</dbReference>
<evidence type="ECO:0000256" key="11">
    <source>
        <dbReference type="ARBA" id="ARBA00023012"/>
    </source>
</evidence>
<dbReference type="InterPro" id="IPR005467">
    <property type="entry name" value="His_kinase_dom"/>
</dbReference>
<dbReference type="Pfam" id="PF13493">
    <property type="entry name" value="DUF4118"/>
    <property type="match status" value="1"/>
</dbReference>
<evidence type="ECO:0000256" key="9">
    <source>
        <dbReference type="ARBA" id="ARBA00022840"/>
    </source>
</evidence>
<keyword evidence="4" id="KW-0597">Phosphoprotein</keyword>
<keyword evidence="10 13" id="KW-1133">Transmembrane helix</keyword>
<dbReference type="InterPro" id="IPR038318">
    <property type="entry name" value="KdpD_sf"/>
</dbReference>
<dbReference type="GO" id="GO:0004673">
    <property type="term" value="F:protein histidine kinase activity"/>
    <property type="evidence" value="ECO:0007669"/>
    <property type="project" value="UniProtKB-EC"/>
</dbReference>
<evidence type="ECO:0000256" key="2">
    <source>
        <dbReference type="ARBA" id="ARBA00004141"/>
    </source>
</evidence>
<dbReference type="SUPFAM" id="SSF55874">
    <property type="entry name" value="ATPase domain of HSP90 chaperone/DNA topoisomerase II/histidine kinase"/>
    <property type="match status" value="1"/>
</dbReference>
<proteinExistence type="predicted"/>
<dbReference type="SMART" id="SM00911">
    <property type="entry name" value="HWE_HK"/>
    <property type="match status" value="1"/>
</dbReference>
<gene>
    <name evidence="15" type="ORF">CSC94_14965</name>
</gene>
<keyword evidence="8" id="KW-0418">Kinase</keyword>
<dbReference type="PRINTS" id="PR00344">
    <property type="entry name" value="BCTRLSENSOR"/>
</dbReference>
<dbReference type="PROSITE" id="PS50109">
    <property type="entry name" value="HIS_KIN"/>
    <property type="match status" value="1"/>
</dbReference>
<dbReference type="PANTHER" id="PTHR41523:SF8">
    <property type="entry name" value="ETHYLENE RESPONSE SENSOR PROTEIN"/>
    <property type="match status" value="1"/>
</dbReference>